<protein>
    <submittedName>
        <fullName evidence="2">Uncharacterized protein</fullName>
    </submittedName>
</protein>
<dbReference type="AlphaFoldDB" id="A0A392PW60"/>
<reference evidence="2 3" key="1">
    <citation type="journal article" date="2018" name="Front. Plant Sci.">
        <title>Red Clover (Trifolium pratense) and Zigzag Clover (T. medium) - A Picture of Genomic Similarities and Differences.</title>
        <authorList>
            <person name="Dluhosova J."/>
            <person name="Istvanek J."/>
            <person name="Nedelnik J."/>
            <person name="Repkova J."/>
        </authorList>
    </citation>
    <scope>NUCLEOTIDE SEQUENCE [LARGE SCALE GENOMIC DNA]</scope>
    <source>
        <strain evidence="3">cv. 10/8</strain>
        <tissue evidence="2">Leaf</tissue>
    </source>
</reference>
<evidence type="ECO:0000313" key="3">
    <source>
        <dbReference type="Proteomes" id="UP000265520"/>
    </source>
</evidence>
<dbReference type="EMBL" id="LXQA010097759">
    <property type="protein sequence ID" value="MCI15739.1"/>
    <property type="molecule type" value="Genomic_DNA"/>
</dbReference>
<organism evidence="2 3">
    <name type="scientific">Trifolium medium</name>
    <dbReference type="NCBI Taxonomy" id="97028"/>
    <lineage>
        <taxon>Eukaryota</taxon>
        <taxon>Viridiplantae</taxon>
        <taxon>Streptophyta</taxon>
        <taxon>Embryophyta</taxon>
        <taxon>Tracheophyta</taxon>
        <taxon>Spermatophyta</taxon>
        <taxon>Magnoliopsida</taxon>
        <taxon>eudicotyledons</taxon>
        <taxon>Gunneridae</taxon>
        <taxon>Pentapetalae</taxon>
        <taxon>rosids</taxon>
        <taxon>fabids</taxon>
        <taxon>Fabales</taxon>
        <taxon>Fabaceae</taxon>
        <taxon>Papilionoideae</taxon>
        <taxon>50 kb inversion clade</taxon>
        <taxon>NPAAA clade</taxon>
        <taxon>Hologalegina</taxon>
        <taxon>IRL clade</taxon>
        <taxon>Trifolieae</taxon>
        <taxon>Trifolium</taxon>
    </lineage>
</organism>
<feature type="non-terminal residue" evidence="2">
    <location>
        <position position="1"/>
    </location>
</feature>
<sequence>FSDTVAANGHGAAFGSRKGGGPLQVFIHSDECSS</sequence>
<keyword evidence="3" id="KW-1185">Reference proteome</keyword>
<evidence type="ECO:0000256" key="1">
    <source>
        <dbReference type="SAM" id="MobiDB-lite"/>
    </source>
</evidence>
<dbReference type="Proteomes" id="UP000265520">
    <property type="component" value="Unassembled WGS sequence"/>
</dbReference>
<feature type="region of interest" description="Disordered" evidence="1">
    <location>
        <begin position="1"/>
        <end position="21"/>
    </location>
</feature>
<evidence type="ECO:0000313" key="2">
    <source>
        <dbReference type="EMBL" id="MCI15739.1"/>
    </source>
</evidence>
<comment type="caution">
    <text evidence="2">The sequence shown here is derived from an EMBL/GenBank/DDBJ whole genome shotgun (WGS) entry which is preliminary data.</text>
</comment>
<proteinExistence type="predicted"/>
<accession>A0A392PW60</accession>
<name>A0A392PW60_9FABA</name>